<dbReference type="Proteomes" id="UP000230750">
    <property type="component" value="Unassembled WGS sequence"/>
</dbReference>
<organism evidence="1 2">
    <name type="scientific">Stichopus japonicus</name>
    <name type="common">Sea cucumber</name>
    <dbReference type="NCBI Taxonomy" id="307972"/>
    <lineage>
        <taxon>Eukaryota</taxon>
        <taxon>Metazoa</taxon>
        <taxon>Echinodermata</taxon>
        <taxon>Eleutherozoa</taxon>
        <taxon>Echinozoa</taxon>
        <taxon>Holothuroidea</taxon>
        <taxon>Aspidochirotacea</taxon>
        <taxon>Aspidochirotida</taxon>
        <taxon>Stichopodidae</taxon>
        <taxon>Apostichopus</taxon>
    </lineage>
</organism>
<sequence>MAEPTDRSSGEKEIFKGPCVVQEKHIRAASAIQSASTDHHQYKDKRADLEYVNKQLVDMKERLMENIYKVHLLQVDLASQFDPHVVEIIRSSETSCSQCAASITEGH</sequence>
<evidence type="ECO:0000313" key="2">
    <source>
        <dbReference type="Proteomes" id="UP000230750"/>
    </source>
</evidence>
<accession>A0A2G8LIQ8</accession>
<reference evidence="1 2" key="1">
    <citation type="journal article" date="2017" name="PLoS Biol.">
        <title>The sea cucumber genome provides insights into morphological evolution and visceral regeneration.</title>
        <authorList>
            <person name="Zhang X."/>
            <person name="Sun L."/>
            <person name="Yuan J."/>
            <person name="Sun Y."/>
            <person name="Gao Y."/>
            <person name="Zhang L."/>
            <person name="Li S."/>
            <person name="Dai H."/>
            <person name="Hamel J.F."/>
            <person name="Liu C."/>
            <person name="Yu Y."/>
            <person name="Liu S."/>
            <person name="Lin W."/>
            <person name="Guo K."/>
            <person name="Jin S."/>
            <person name="Xu P."/>
            <person name="Storey K.B."/>
            <person name="Huan P."/>
            <person name="Zhang T."/>
            <person name="Zhou Y."/>
            <person name="Zhang J."/>
            <person name="Lin C."/>
            <person name="Li X."/>
            <person name="Xing L."/>
            <person name="Huo D."/>
            <person name="Sun M."/>
            <person name="Wang L."/>
            <person name="Mercier A."/>
            <person name="Li F."/>
            <person name="Yang H."/>
            <person name="Xiang J."/>
        </authorList>
    </citation>
    <scope>NUCLEOTIDE SEQUENCE [LARGE SCALE GENOMIC DNA]</scope>
    <source>
        <strain evidence="1">Shaxun</strain>
        <tissue evidence="1">Muscle</tissue>
    </source>
</reference>
<comment type="caution">
    <text evidence="1">The sequence shown here is derived from an EMBL/GenBank/DDBJ whole genome shotgun (WGS) entry which is preliminary data.</text>
</comment>
<keyword evidence="2" id="KW-1185">Reference proteome</keyword>
<dbReference type="EMBL" id="MRZV01000065">
    <property type="protein sequence ID" value="PIK60143.1"/>
    <property type="molecule type" value="Genomic_DNA"/>
</dbReference>
<dbReference type="AlphaFoldDB" id="A0A2G8LIQ8"/>
<dbReference type="OrthoDB" id="6118108at2759"/>
<protein>
    <submittedName>
        <fullName evidence="1">Uncharacterized protein</fullName>
    </submittedName>
</protein>
<gene>
    <name evidence="1" type="ORF">BSL78_02957</name>
</gene>
<name>A0A2G8LIQ8_STIJA</name>
<proteinExistence type="predicted"/>
<evidence type="ECO:0000313" key="1">
    <source>
        <dbReference type="EMBL" id="PIK60143.1"/>
    </source>
</evidence>